<dbReference type="AlphaFoldDB" id="A0A1M6TQD7"/>
<evidence type="ECO:0000313" key="4">
    <source>
        <dbReference type="Proteomes" id="UP000184452"/>
    </source>
</evidence>
<dbReference type="EMBL" id="FQZK01000024">
    <property type="protein sequence ID" value="SHK59202.1"/>
    <property type="molecule type" value="Genomic_DNA"/>
</dbReference>
<reference evidence="3 4" key="1">
    <citation type="submission" date="2016-11" db="EMBL/GenBank/DDBJ databases">
        <authorList>
            <person name="Jaros S."/>
            <person name="Januszkiewicz K."/>
            <person name="Wedrychowicz H."/>
        </authorList>
    </citation>
    <scope>NUCLEOTIDE SEQUENCE [LARGE SCALE GENOMIC DNA]</scope>
    <source>
        <strain evidence="3 4">CGMCC 4.5723</strain>
    </source>
</reference>
<feature type="chain" id="PRO_5039023843" evidence="2">
    <location>
        <begin position="20"/>
        <end position="95"/>
    </location>
</feature>
<keyword evidence="1" id="KW-1133">Transmembrane helix</keyword>
<keyword evidence="2" id="KW-0732">Signal</keyword>
<feature type="transmembrane region" description="Helical" evidence="1">
    <location>
        <begin position="63"/>
        <end position="82"/>
    </location>
</feature>
<organism evidence="3 4">
    <name type="scientific">Nocardiopsis flavescens</name>
    <dbReference type="NCBI Taxonomy" id="758803"/>
    <lineage>
        <taxon>Bacteria</taxon>
        <taxon>Bacillati</taxon>
        <taxon>Actinomycetota</taxon>
        <taxon>Actinomycetes</taxon>
        <taxon>Streptosporangiales</taxon>
        <taxon>Nocardiopsidaceae</taxon>
        <taxon>Nocardiopsis</taxon>
    </lineage>
</organism>
<feature type="signal peptide" evidence="2">
    <location>
        <begin position="1"/>
        <end position="19"/>
    </location>
</feature>
<protein>
    <submittedName>
        <fullName evidence="3">Uncharacterized protein</fullName>
    </submittedName>
</protein>
<evidence type="ECO:0000313" key="3">
    <source>
        <dbReference type="EMBL" id="SHK59202.1"/>
    </source>
</evidence>
<keyword evidence="1" id="KW-0472">Membrane</keyword>
<accession>A0A1M6TQD7</accession>
<keyword evidence="4" id="KW-1185">Reference proteome</keyword>
<evidence type="ECO:0000256" key="1">
    <source>
        <dbReference type="SAM" id="Phobius"/>
    </source>
</evidence>
<sequence>MKTTTIVILLGAAVAVAGAAAGLLPVATETASGCGSAFFPAPMYFDSGVPGQSCPEAVAARGLLAWPALAAGALLALGAALVRAAAGRGRGGTAT</sequence>
<keyword evidence="1" id="KW-0812">Transmembrane</keyword>
<gene>
    <name evidence="3" type="ORF">SAMN05421803_12457</name>
</gene>
<proteinExistence type="predicted"/>
<evidence type="ECO:0000256" key="2">
    <source>
        <dbReference type="SAM" id="SignalP"/>
    </source>
</evidence>
<dbReference type="Proteomes" id="UP000184452">
    <property type="component" value="Unassembled WGS sequence"/>
</dbReference>
<name>A0A1M6TQD7_9ACTN</name>
<dbReference type="RefSeq" id="WP_143173489.1">
    <property type="nucleotide sequence ID" value="NZ_FQZK01000024.1"/>
</dbReference>